<dbReference type="SUPFAM" id="SSF50978">
    <property type="entry name" value="WD40 repeat-like"/>
    <property type="match status" value="1"/>
</dbReference>
<feature type="repeat" description="WD" evidence="3">
    <location>
        <begin position="267"/>
        <end position="306"/>
    </location>
</feature>
<evidence type="ECO:0000313" key="5">
    <source>
        <dbReference type="Proteomes" id="UP001500936"/>
    </source>
</evidence>
<keyword evidence="1 3" id="KW-0853">WD repeat</keyword>
<dbReference type="PANTHER" id="PTHR19848">
    <property type="entry name" value="WD40 REPEAT PROTEIN"/>
    <property type="match status" value="1"/>
</dbReference>
<feature type="repeat" description="WD" evidence="3">
    <location>
        <begin position="135"/>
        <end position="176"/>
    </location>
</feature>
<evidence type="ECO:0000256" key="2">
    <source>
        <dbReference type="ARBA" id="ARBA00022737"/>
    </source>
</evidence>
<evidence type="ECO:0000256" key="3">
    <source>
        <dbReference type="PROSITE-ProRule" id="PRU00221"/>
    </source>
</evidence>
<organism evidence="4 5">
    <name type="scientific">Nibrella viscosa</name>
    <dbReference type="NCBI Taxonomy" id="1084524"/>
    <lineage>
        <taxon>Bacteria</taxon>
        <taxon>Pseudomonadati</taxon>
        <taxon>Bacteroidota</taxon>
        <taxon>Cytophagia</taxon>
        <taxon>Cytophagales</taxon>
        <taxon>Spirosomataceae</taxon>
        <taxon>Nibrella</taxon>
    </lineage>
</organism>
<dbReference type="PROSITE" id="PS50082">
    <property type="entry name" value="WD_REPEATS_2"/>
    <property type="match status" value="4"/>
</dbReference>
<dbReference type="PROSITE" id="PS00678">
    <property type="entry name" value="WD_REPEATS_1"/>
    <property type="match status" value="2"/>
</dbReference>
<dbReference type="InterPro" id="IPR015943">
    <property type="entry name" value="WD40/YVTN_repeat-like_dom_sf"/>
</dbReference>
<gene>
    <name evidence="4" type="ORF">GCM10023187_26780</name>
</gene>
<dbReference type="InterPro" id="IPR019775">
    <property type="entry name" value="WD40_repeat_CS"/>
</dbReference>
<sequence length="306" mass="33973">MTITVKKADTFGGHRDCVYALESGATPETFFSAGADGLVVRWQLDRPDLGDLIARVPASVYALAFDPADGLLWVGQNYEGVHVIDPNQKKEVCSLKITSAAIFDIQLYRQTAYVALSDGVVVLLNMHDFTVRRHLKASDKSARSISINPVERELAVGYSDHTVRIFDLETNALKHTLAAHTNSVFAVRYSPDFRCLLTAGRDAHLKVWDVEAGYTESHDVVAHLFAINHVTYSPDGRWLATASMDKAVKIWDAATFRLLKVVDRARHAGHGTSVNKLLWTAYQNQLLSGSDDRTISVWEITETGFR</sequence>
<dbReference type="InterPro" id="IPR036322">
    <property type="entry name" value="WD40_repeat_dom_sf"/>
</dbReference>
<reference evidence="5" key="1">
    <citation type="journal article" date="2019" name="Int. J. Syst. Evol. Microbiol.">
        <title>The Global Catalogue of Microorganisms (GCM) 10K type strain sequencing project: providing services to taxonomists for standard genome sequencing and annotation.</title>
        <authorList>
            <consortium name="The Broad Institute Genomics Platform"/>
            <consortium name="The Broad Institute Genome Sequencing Center for Infectious Disease"/>
            <person name="Wu L."/>
            <person name="Ma J."/>
        </authorList>
    </citation>
    <scope>NUCLEOTIDE SEQUENCE [LARGE SCALE GENOMIC DNA]</scope>
    <source>
        <strain evidence="5">JCM 17925</strain>
    </source>
</reference>
<comment type="caution">
    <text evidence="4">The sequence shown here is derived from an EMBL/GenBank/DDBJ whole genome shotgun (WGS) entry which is preliminary data.</text>
</comment>
<keyword evidence="2" id="KW-0677">Repeat</keyword>
<feature type="repeat" description="WD" evidence="3">
    <location>
        <begin position="220"/>
        <end position="261"/>
    </location>
</feature>
<feature type="repeat" description="WD" evidence="3">
    <location>
        <begin position="177"/>
        <end position="218"/>
    </location>
</feature>
<dbReference type="InterPro" id="IPR001680">
    <property type="entry name" value="WD40_rpt"/>
</dbReference>
<dbReference type="Proteomes" id="UP001500936">
    <property type="component" value="Unassembled WGS sequence"/>
</dbReference>
<dbReference type="EMBL" id="BAABHB010000004">
    <property type="protein sequence ID" value="GAA4406840.1"/>
    <property type="molecule type" value="Genomic_DNA"/>
</dbReference>
<evidence type="ECO:0008006" key="6">
    <source>
        <dbReference type="Google" id="ProtNLM"/>
    </source>
</evidence>
<name>A0ABP8KHB8_9BACT</name>
<evidence type="ECO:0000313" key="4">
    <source>
        <dbReference type="EMBL" id="GAA4406840.1"/>
    </source>
</evidence>
<dbReference type="PANTHER" id="PTHR19848:SF8">
    <property type="entry name" value="F-BOX AND WD REPEAT DOMAIN CONTAINING 7"/>
    <property type="match status" value="1"/>
</dbReference>
<protein>
    <recommendedName>
        <fullName evidence="6">WD40 repeat domain-containing protein</fullName>
    </recommendedName>
</protein>
<proteinExistence type="predicted"/>
<dbReference type="PROSITE" id="PS50294">
    <property type="entry name" value="WD_REPEATS_REGION"/>
    <property type="match status" value="3"/>
</dbReference>
<evidence type="ECO:0000256" key="1">
    <source>
        <dbReference type="ARBA" id="ARBA00022574"/>
    </source>
</evidence>
<keyword evidence="5" id="KW-1185">Reference proteome</keyword>
<dbReference type="SMART" id="SM00320">
    <property type="entry name" value="WD40"/>
    <property type="match status" value="5"/>
</dbReference>
<dbReference type="Pfam" id="PF00400">
    <property type="entry name" value="WD40"/>
    <property type="match status" value="4"/>
</dbReference>
<dbReference type="Gene3D" id="2.130.10.10">
    <property type="entry name" value="YVTN repeat-like/Quinoprotein amine dehydrogenase"/>
    <property type="match status" value="2"/>
</dbReference>
<dbReference type="PRINTS" id="PR00320">
    <property type="entry name" value="GPROTEINBRPT"/>
</dbReference>
<accession>A0ABP8KHB8</accession>
<dbReference type="InterPro" id="IPR020472">
    <property type="entry name" value="WD40_PAC1"/>
</dbReference>